<keyword evidence="3" id="KW-1185">Reference proteome</keyword>
<sequence>MQHLEAIVKALSVILVTLAPWIKPLFDRRADRARHHDEHYKRLKAFFDDGGTARHPMLVEASFAAVVGHAKLSSQEVELLLRQRRPTAFMATYMRCRDYIGPSDAGDRFELRGAAARPTLRKTLVTLGKLSYIVLAGSAFWTLVYVVAPHALQNGWSAFAAAAVCAMCVMLGVVALVGSGKLHHASKLFEQQVLPVEATTMTVDAD</sequence>
<gene>
    <name evidence="2" type="ORF">ACG04R_24005</name>
</gene>
<feature type="transmembrane region" description="Helical" evidence="1">
    <location>
        <begin position="130"/>
        <end position="152"/>
    </location>
</feature>
<evidence type="ECO:0000313" key="3">
    <source>
        <dbReference type="Proteomes" id="UP001606134"/>
    </source>
</evidence>
<reference evidence="2 3" key="1">
    <citation type="submission" date="2024-08" db="EMBL/GenBank/DDBJ databases">
        <authorList>
            <person name="Lu H."/>
        </authorList>
    </citation>
    <scope>NUCLEOTIDE SEQUENCE [LARGE SCALE GENOMIC DNA]</scope>
    <source>
        <strain evidence="2 3">BYS78W</strain>
    </source>
</reference>
<keyword evidence="1" id="KW-0472">Membrane</keyword>
<keyword evidence="1" id="KW-0812">Transmembrane</keyword>
<comment type="caution">
    <text evidence="2">The sequence shown here is derived from an EMBL/GenBank/DDBJ whole genome shotgun (WGS) entry which is preliminary data.</text>
</comment>
<evidence type="ECO:0000313" key="2">
    <source>
        <dbReference type="EMBL" id="MFG6489762.1"/>
    </source>
</evidence>
<evidence type="ECO:0000256" key="1">
    <source>
        <dbReference type="SAM" id="Phobius"/>
    </source>
</evidence>
<dbReference type="RefSeq" id="WP_394416163.1">
    <property type="nucleotide sequence ID" value="NZ_JBIGIC010000014.1"/>
</dbReference>
<proteinExistence type="predicted"/>
<keyword evidence="1" id="KW-1133">Transmembrane helix</keyword>
<protein>
    <submittedName>
        <fullName evidence="2">Uncharacterized protein</fullName>
    </submittedName>
</protein>
<dbReference type="Proteomes" id="UP001606134">
    <property type="component" value="Unassembled WGS sequence"/>
</dbReference>
<organism evidence="2 3">
    <name type="scientific">Pelomonas candidula</name>
    <dbReference type="NCBI Taxonomy" id="3299025"/>
    <lineage>
        <taxon>Bacteria</taxon>
        <taxon>Pseudomonadati</taxon>
        <taxon>Pseudomonadota</taxon>
        <taxon>Betaproteobacteria</taxon>
        <taxon>Burkholderiales</taxon>
        <taxon>Sphaerotilaceae</taxon>
        <taxon>Roseateles</taxon>
    </lineage>
</organism>
<name>A0ABW7HIU8_9BURK</name>
<dbReference type="EMBL" id="JBIGIC010000014">
    <property type="protein sequence ID" value="MFG6489762.1"/>
    <property type="molecule type" value="Genomic_DNA"/>
</dbReference>
<feature type="transmembrane region" description="Helical" evidence="1">
    <location>
        <begin position="6"/>
        <end position="26"/>
    </location>
</feature>
<accession>A0ABW7HIU8</accession>
<feature type="transmembrane region" description="Helical" evidence="1">
    <location>
        <begin position="158"/>
        <end position="178"/>
    </location>
</feature>